<keyword evidence="2" id="KW-1185">Reference proteome</keyword>
<evidence type="ECO:0000313" key="1">
    <source>
        <dbReference type="EMBL" id="MPC64831.1"/>
    </source>
</evidence>
<sequence length="82" mass="9457">MRNTRVLPWAPPPLSAVKASLYMELLENDSLMRVMGDDSLRDDILVIMPTDTKVNVKLRKLNEVNVHIDFTVEEEDPISYQE</sequence>
<name>A0A5B7GWW6_PORTR</name>
<dbReference type="EMBL" id="VSRR010022633">
    <property type="protein sequence ID" value="MPC64831.1"/>
    <property type="molecule type" value="Genomic_DNA"/>
</dbReference>
<dbReference type="Proteomes" id="UP000324222">
    <property type="component" value="Unassembled WGS sequence"/>
</dbReference>
<gene>
    <name evidence="1" type="ORF">E2C01_058951</name>
</gene>
<evidence type="ECO:0000313" key="2">
    <source>
        <dbReference type="Proteomes" id="UP000324222"/>
    </source>
</evidence>
<dbReference type="AlphaFoldDB" id="A0A5B7GWW6"/>
<accession>A0A5B7GWW6</accession>
<reference evidence="1 2" key="1">
    <citation type="submission" date="2019-05" db="EMBL/GenBank/DDBJ databases">
        <title>Another draft genome of Portunus trituberculatus and its Hox gene families provides insights of decapod evolution.</title>
        <authorList>
            <person name="Jeong J.-H."/>
            <person name="Song I."/>
            <person name="Kim S."/>
            <person name="Choi T."/>
            <person name="Kim D."/>
            <person name="Ryu S."/>
            <person name="Kim W."/>
        </authorList>
    </citation>
    <scope>NUCLEOTIDE SEQUENCE [LARGE SCALE GENOMIC DNA]</scope>
    <source>
        <tissue evidence="1">Muscle</tissue>
    </source>
</reference>
<organism evidence="1 2">
    <name type="scientific">Portunus trituberculatus</name>
    <name type="common">Swimming crab</name>
    <name type="synonym">Neptunus trituberculatus</name>
    <dbReference type="NCBI Taxonomy" id="210409"/>
    <lineage>
        <taxon>Eukaryota</taxon>
        <taxon>Metazoa</taxon>
        <taxon>Ecdysozoa</taxon>
        <taxon>Arthropoda</taxon>
        <taxon>Crustacea</taxon>
        <taxon>Multicrustacea</taxon>
        <taxon>Malacostraca</taxon>
        <taxon>Eumalacostraca</taxon>
        <taxon>Eucarida</taxon>
        <taxon>Decapoda</taxon>
        <taxon>Pleocyemata</taxon>
        <taxon>Brachyura</taxon>
        <taxon>Eubrachyura</taxon>
        <taxon>Portunoidea</taxon>
        <taxon>Portunidae</taxon>
        <taxon>Portuninae</taxon>
        <taxon>Portunus</taxon>
    </lineage>
</organism>
<proteinExistence type="predicted"/>
<comment type="caution">
    <text evidence="1">The sequence shown here is derived from an EMBL/GenBank/DDBJ whole genome shotgun (WGS) entry which is preliminary data.</text>
</comment>
<protein>
    <submittedName>
        <fullName evidence="1">Uncharacterized protein</fullName>
    </submittedName>
</protein>